<dbReference type="FunFam" id="2.30.29.170:FF:000001">
    <property type="entry name" value="EF-hand domain containing 1"/>
    <property type="match status" value="1"/>
</dbReference>
<dbReference type="GO" id="GO:0060285">
    <property type="term" value="P:cilium-dependent cell motility"/>
    <property type="evidence" value="ECO:0007669"/>
    <property type="project" value="TreeGrafter"/>
</dbReference>
<evidence type="ECO:0000256" key="1">
    <source>
        <dbReference type="ARBA" id="ARBA00004430"/>
    </source>
</evidence>
<evidence type="ECO:0000313" key="9">
    <source>
        <dbReference type="Proteomes" id="UP001153712"/>
    </source>
</evidence>
<feature type="compositionally biased region" description="Pro residues" evidence="6">
    <location>
        <begin position="370"/>
        <end position="379"/>
    </location>
</feature>
<feature type="domain" description="DM10" evidence="7">
    <location>
        <begin position="414"/>
        <end position="518"/>
    </location>
</feature>
<evidence type="ECO:0000256" key="6">
    <source>
        <dbReference type="SAM" id="MobiDB-lite"/>
    </source>
</evidence>
<keyword evidence="4" id="KW-0206">Cytoskeleton</keyword>
<dbReference type="InterPro" id="IPR006602">
    <property type="entry name" value="DM10_dom"/>
</dbReference>
<dbReference type="InterPro" id="IPR040193">
    <property type="entry name" value="EFHC1/EFHC2/EFHB"/>
</dbReference>
<sequence length="763" mass="88448">MMTGIPKLPGYSFTDPTIQKFHVSQTFNLCNGYRVARTNYCGIGGTELAANSSRFIQAKDTCSYDPTLTYGRPKANKAPQFIPHFALYTNKNLCFQAFFKQGILDSPVEHYRVRRVKIIYYLEDDTISVFEPTRRDSGIYQGNVVRRGRIPKDNFGEVWHWKDLNVGKDISLQGIVFHTVDCDKWTREYMASQGLIMNDPEEMPEDPYLFTRENKLKPHFIKTKSCNDKLRKFLEYDGKILTFKAAWDDRENEYGDLMKYEFLYFLSDDTVSVREIHQPNDGRDPYCMLLRRVKLPKRYNDTPSTYPAIYLEMTDAEVTQYYHPLDFQIGETIFVLGRDMLLYDCDQFTRDYYKNALGITQKPPLDISEPGPPPVPKQTPPHNGVGSLEDSFQSTLSFIVKPQRKNITQSRLNANKYMTYEMVMDAVHPEDTIRRFVMKYALGDGTCKIREPPIKNSGIMGGMYLRPTLLVKPGSERLNPDYYTPVDFYIGATITVFNQRFKIIGADLYVYRYMEANPDKFPAEVVENMRNYMFKKGYLKYDVDDKIKEIVENENRWDANAGIEKLKTVQQELKECQDKLNVQADPKKDKEMRDRIYAEYEDTMVHDKPYPPYGIKDYGKECPYSIYSGEPHSTVCREDEAVEYSSFTPKHIETPEEARAKYYGQVLTDQHKICDGSKPIECIPPPPLGPPPEVVPPIPKPIMTSEPDVPPPLCKTKQVRFSDEVKDRCNIDRYDLCDLKRKINLAGCTDYERECIPPPVEKH</sequence>
<evidence type="ECO:0000256" key="3">
    <source>
        <dbReference type="ARBA" id="ARBA00022737"/>
    </source>
</evidence>
<dbReference type="OrthoDB" id="10255210at2759"/>
<keyword evidence="3" id="KW-0677">Repeat</keyword>
<dbReference type="Gene3D" id="2.30.29.170">
    <property type="match status" value="3"/>
</dbReference>
<dbReference type="Pfam" id="PF06565">
    <property type="entry name" value="DM10_dom"/>
    <property type="match status" value="3"/>
</dbReference>
<dbReference type="PANTHER" id="PTHR12086">
    <property type="entry name" value="EF-HAND DOMAIN C-TERMINAL CONTAINING PROTEIN"/>
    <property type="match status" value="1"/>
</dbReference>
<dbReference type="EMBL" id="OU900094">
    <property type="protein sequence ID" value="CAG9854239.1"/>
    <property type="molecule type" value="Genomic_DNA"/>
</dbReference>
<protein>
    <recommendedName>
        <fullName evidence="7">DM10 domain-containing protein</fullName>
    </recommendedName>
</protein>
<name>A0A9N9XM11_PHYSR</name>
<feature type="region of interest" description="Disordered" evidence="6">
    <location>
        <begin position="363"/>
        <end position="384"/>
    </location>
</feature>
<dbReference type="GO" id="GO:0005930">
    <property type="term" value="C:axoneme"/>
    <property type="evidence" value="ECO:0007669"/>
    <property type="project" value="UniProtKB-SubCell"/>
</dbReference>
<dbReference type="Proteomes" id="UP001153712">
    <property type="component" value="Chromosome 1"/>
</dbReference>
<keyword evidence="5" id="KW-0966">Cell projection</keyword>
<gene>
    <name evidence="8" type="ORF">PHYEVI_LOCUS703</name>
</gene>
<keyword evidence="2" id="KW-0963">Cytoplasm</keyword>
<dbReference type="GO" id="GO:0000281">
    <property type="term" value="P:mitotic cytokinesis"/>
    <property type="evidence" value="ECO:0007669"/>
    <property type="project" value="TreeGrafter"/>
</dbReference>
<keyword evidence="9" id="KW-1185">Reference proteome</keyword>
<dbReference type="GO" id="GO:0043014">
    <property type="term" value="F:alpha-tubulin binding"/>
    <property type="evidence" value="ECO:0007669"/>
    <property type="project" value="TreeGrafter"/>
</dbReference>
<dbReference type="SMART" id="SM00676">
    <property type="entry name" value="DM10"/>
    <property type="match status" value="3"/>
</dbReference>
<dbReference type="PANTHER" id="PTHR12086:SF9">
    <property type="entry name" value="EF-HAND DOMAIN-CONTAINING PROTEIN 1"/>
    <property type="match status" value="1"/>
</dbReference>
<evidence type="ECO:0000259" key="7">
    <source>
        <dbReference type="PROSITE" id="PS51336"/>
    </source>
</evidence>
<evidence type="ECO:0000313" key="8">
    <source>
        <dbReference type="EMBL" id="CAG9854239.1"/>
    </source>
</evidence>
<proteinExistence type="predicted"/>
<evidence type="ECO:0000256" key="2">
    <source>
        <dbReference type="ARBA" id="ARBA00022490"/>
    </source>
</evidence>
<evidence type="ECO:0000256" key="5">
    <source>
        <dbReference type="ARBA" id="ARBA00023273"/>
    </source>
</evidence>
<feature type="domain" description="DM10" evidence="7">
    <location>
        <begin position="89"/>
        <end position="194"/>
    </location>
</feature>
<dbReference type="FunFam" id="2.30.29.170:FF:000004">
    <property type="entry name" value="EF-hand domain containing 2"/>
    <property type="match status" value="1"/>
</dbReference>
<dbReference type="GO" id="GO:0007052">
    <property type="term" value="P:mitotic spindle organization"/>
    <property type="evidence" value="ECO:0007669"/>
    <property type="project" value="TreeGrafter"/>
</dbReference>
<dbReference type="GO" id="GO:0072686">
    <property type="term" value="C:mitotic spindle"/>
    <property type="evidence" value="ECO:0007669"/>
    <property type="project" value="TreeGrafter"/>
</dbReference>
<evidence type="ECO:0000256" key="4">
    <source>
        <dbReference type="ARBA" id="ARBA00023212"/>
    </source>
</evidence>
<dbReference type="FunFam" id="2.30.29.170:FF:000002">
    <property type="entry name" value="EF-hand domain (C-terminal) containing 1"/>
    <property type="match status" value="1"/>
</dbReference>
<reference evidence="8" key="1">
    <citation type="submission" date="2022-01" db="EMBL/GenBank/DDBJ databases">
        <authorList>
            <person name="King R."/>
        </authorList>
    </citation>
    <scope>NUCLEOTIDE SEQUENCE</scope>
</reference>
<dbReference type="AlphaFoldDB" id="A0A9N9XM11"/>
<organism evidence="8 9">
    <name type="scientific">Phyllotreta striolata</name>
    <name type="common">Striped flea beetle</name>
    <name type="synonym">Crioceris striolata</name>
    <dbReference type="NCBI Taxonomy" id="444603"/>
    <lineage>
        <taxon>Eukaryota</taxon>
        <taxon>Metazoa</taxon>
        <taxon>Ecdysozoa</taxon>
        <taxon>Arthropoda</taxon>
        <taxon>Hexapoda</taxon>
        <taxon>Insecta</taxon>
        <taxon>Pterygota</taxon>
        <taxon>Neoptera</taxon>
        <taxon>Endopterygota</taxon>
        <taxon>Coleoptera</taxon>
        <taxon>Polyphaga</taxon>
        <taxon>Cucujiformia</taxon>
        <taxon>Chrysomeloidea</taxon>
        <taxon>Chrysomelidae</taxon>
        <taxon>Galerucinae</taxon>
        <taxon>Alticini</taxon>
        <taxon>Phyllotreta</taxon>
    </lineage>
</organism>
<dbReference type="PROSITE" id="PS51336">
    <property type="entry name" value="DM10"/>
    <property type="match status" value="3"/>
</dbReference>
<feature type="domain" description="DM10" evidence="7">
    <location>
        <begin position="237"/>
        <end position="357"/>
    </location>
</feature>
<comment type="subcellular location">
    <subcellularLocation>
        <location evidence="1">Cytoplasm</location>
        <location evidence="1">Cytoskeleton</location>
        <location evidence="1">Cilium axoneme</location>
    </subcellularLocation>
</comment>
<accession>A0A9N9XM11</accession>